<sequence length="311" mass="34577">MSERVFFYCDESGAKGYADQQEAFPGETGVFAGILVPEQLHADLSEKFDAIALQFKPAQGKLHIADLPQEQKGALRQALFDEIKAEGLPCFWYAIHVAGLNDYYTQQNELLRNSRAAVEARRTSPARVKTGSVREEPPSMHVQLFAGLYAHIVAFLLERGLSNVDLEIRTDQVDSPLAKQFEEVAAELLETDPQVTKTTGYDTLAKKVVHGQMTISVQYPAEMEIPPVIRSLSIKTIDDSDGLVLAADVLANSLNYHFKSRTGNELYSPLNEPEAVSRHPLFEYLDAFNNWGAGDIIGDRLYRHPKAPALD</sequence>
<evidence type="ECO:0000313" key="2">
    <source>
        <dbReference type="Proteomes" id="UP000284168"/>
    </source>
</evidence>
<name>A0A423IJP3_9PSED</name>
<comment type="caution">
    <text evidence="1">The sequence shown here is derived from an EMBL/GenBank/DDBJ whole genome shotgun (WGS) entry which is preliminary data.</text>
</comment>
<dbReference type="EMBL" id="MOBN01000035">
    <property type="protein sequence ID" value="RON25643.1"/>
    <property type="molecule type" value="Genomic_DNA"/>
</dbReference>
<dbReference type="AlphaFoldDB" id="A0A423IJP3"/>
<dbReference type="RefSeq" id="WP_123721662.1">
    <property type="nucleotide sequence ID" value="NZ_MOBN01000035.1"/>
</dbReference>
<reference evidence="1 2" key="1">
    <citation type="submission" date="2016-10" db="EMBL/GenBank/DDBJ databases">
        <title>Comparative genome analysis of multiple Pseudomonas spp. focuses on biocontrol and plant growth promoting traits.</title>
        <authorList>
            <person name="Tao X.-Y."/>
            <person name="Taylor C.G."/>
        </authorList>
    </citation>
    <scope>NUCLEOTIDE SEQUENCE [LARGE SCALE GENOMIC DNA]</scope>
    <source>
        <strain evidence="1 2">48C10</strain>
    </source>
</reference>
<accession>A0A423IJP3</accession>
<proteinExistence type="predicted"/>
<evidence type="ECO:0000313" key="1">
    <source>
        <dbReference type="EMBL" id="RON25643.1"/>
    </source>
</evidence>
<protein>
    <recommendedName>
        <fullName evidence="3">DUF3800 domain-containing protein</fullName>
    </recommendedName>
</protein>
<evidence type="ECO:0008006" key="3">
    <source>
        <dbReference type="Google" id="ProtNLM"/>
    </source>
</evidence>
<organism evidence="1 2">
    <name type="scientific">Pseudomonas lini</name>
    <dbReference type="NCBI Taxonomy" id="163011"/>
    <lineage>
        <taxon>Bacteria</taxon>
        <taxon>Pseudomonadati</taxon>
        <taxon>Pseudomonadota</taxon>
        <taxon>Gammaproteobacteria</taxon>
        <taxon>Pseudomonadales</taxon>
        <taxon>Pseudomonadaceae</taxon>
        <taxon>Pseudomonas</taxon>
    </lineage>
</organism>
<dbReference type="Proteomes" id="UP000284168">
    <property type="component" value="Unassembled WGS sequence"/>
</dbReference>
<gene>
    <name evidence="1" type="ORF">BK663_19460</name>
</gene>